<evidence type="ECO:0000256" key="1">
    <source>
        <dbReference type="SAM" id="MobiDB-lite"/>
    </source>
</evidence>
<sequence length="179" mass="19976">MSSDFAKGLNKKFAQSKSQIMMMHPLIDVDKAFSLVIQQEREMTYARSVIPNASSNKEVTPFQTNTSSGNLKGKTGQNSFRNKSQGGTRGNNCVCTHCGITNHTIETCFLKHGYPPNFKGKGKTQNTNSSYQSVAYVHVSCDESQPSFVFTQEQYNIIELLEQSKPHPKSILYLLLLLS</sequence>
<name>A0AAV1AZS9_VICFA</name>
<dbReference type="EMBL" id="OX451740">
    <property type="protein sequence ID" value="CAI8614803.1"/>
    <property type="molecule type" value="Genomic_DNA"/>
</dbReference>
<dbReference type="Proteomes" id="UP001157006">
    <property type="component" value="Chromosome 5"/>
</dbReference>
<reference evidence="2 3" key="1">
    <citation type="submission" date="2023-01" db="EMBL/GenBank/DDBJ databases">
        <authorList>
            <person name="Kreplak J."/>
        </authorList>
    </citation>
    <scope>NUCLEOTIDE SEQUENCE [LARGE SCALE GENOMIC DNA]</scope>
</reference>
<protein>
    <submittedName>
        <fullName evidence="2">Uncharacterized protein</fullName>
    </submittedName>
</protein>
<evidence type="ECO:0000313" key="3">
    <source>
        <dbReference type="Proteomes" id="UP001157006"/>
    </source>
</evidence>
<organism evidence="2 3">
    <name type="scientific">Vicia faba</name>
    <name type="common">Broad bean</name>
    <name type="synonym">Faba vulgaris</name>
    <dbReference type="NCBI Taxonomy" id="3906"/>
    <lineage>
        <taxon>Eukaryota</taxon>
        <taxon>Viridiplantae</taxon>
        <taxon>Streptophyta</taxon>
        <taxon>Embryophyta</taxon>
        <taxon>Tracheophyta</taxon>
        <taxon>Spermatophyta</taxon>
        <taxon>Magnoliopsida</taxon>
        <taxon>eudicotyledons</taxon>
        <taxon>Gunneridae</taxon>
        <taxon>Pentapetalae</taxon>
        <taxon>rosids</taxon>
        <taxon>fabids</taxon>
        <taxon>Fabales</taxon>
        <taxon>Fabaceae</taxon>
        <taxon>Papilionoideae</taxon>
        <taxon>50 kb inversion clade</taxon>
        <taxon>NPAAA clade</taxon>
        <taxon>Hologalegina</taxon>
        <taxon>IRL clade</taxon>
        <taxon>Fabeae</taxon>
        <taxon>Vicia</taxon>
    </lineage>
</organism>
<evidence type="ECO:0000313" key="2">
    <source>
        <dbReference type="EMBL" id="CAI8614803.1"/>
    </source>
</evidence>
<dbReference type="PANTHER" id="PTHR34222">
    <property type="entry name" value="GAG_PRE-INTEGRS DOMAIN-CONTAINING PROTEIN"/>
    <property type="match status" value="1"/>
</dbReference>
<feature type="region of interest" description="Disordered" evidence="1">
    <location>
        <begin position="56"/>
        <end position="88"/>
    </location>
</feature>
<gene>
    <name evidence="2" type="ORF">VFH_V147560</name>
</gene>
<accession>A0AAV1AZS9</accession>
<dbReference type="AlphaFoldDB" id="A0AAV1AZS9"/>
<keyword evidence="3" id="KW-1185">Reference proteome</keyword>
<dbReference type="PANTHER" id="PTHR34222:SF99">
    <property type="entry name" value="PROTEIN, PUTATIVE-RELATED"/>
    <property type="match status" value="1"/>
</dbReference>
<proteinExistence type="predicted"/>